<dbReference type="HOGENOM" id="CLU_723338_0_0_5"/>
<reference evidence="2 3" key="1">
    <citation type="journal article" date="2011" name="BMC Genomics">
        <title>Comparative genome analysis and genome-guided physiological analysis of Roseobacter litoralis.</title>
        <authorList>
            <person name="Kalhoefer D."/>
            <person name="Thole S."/>
            <person name="Voget S."/>
            <person name="Lehmann R."/>
            <person name="Liesegang H."/>
            <person name="Wollher A."/>
            <person name="Daniel R."/>
            <person name="Simon M."/>
            <person name="Brinkhoff T."/>
        </authorList>
    </citation>
    <scope>NUCLEOTIDE SEQUENCE [LARGE SCALE GENOMIC DNA]</scope>
    <source>
        <strain evidence="3">ATCC 49566 / DSM 6996 / JCM 21268 / NBRC 15278 / OCh 149</strain>
    </source>
</reference>
<feature type="domain" description="DUF4935" evidence="1">
    <location>
        <begin position="4"/>
        <end position="169"/>
    </location>
</feature>
<organism evidence="2 3">
    <name type="scientific">Roseobacter litoralis (strain ATCC 49566 / DSM 6996 / JCM 21268 / NBRC 15278 / OCh 149)</name>
    <dbReference type="NCBI Taxonomy" id="391595"/>
    <lineage>
        <taxon>Bacteria</taxon>
        <taxon>Pseudomonadati</taxon>
        <taxon>Pseudomonadota</taxon>
        <taxon>Alphaproteobacteria</taxon>
        <taxon>Rhodobacterales</taxon>
        <taxon>Roseobacteraceae</taxon>
        <taxon>Roseobacter</taxon>
    </lineage>
</organism>
<protein>
    <recommendedName>
        <fullName evidence="1">DUF4935 domain-containing protein</fullName>
    </recommendedName>
</protein>
<accession>F7ZAU2</accession>
<keyword evidence="3" id="KW-1185">Reference proteome</keyword>
<name>F7ZAU2_ROSLO</name>
<evidence type="ECO:0000259" key="1">
    <source>
        <dbReference type="Pfam" id="PF16289"/>
    </source>
</evidence>
<gene>
    <name evidence="2" type="ordered locus">RLO149_c035450</name>
</gene>
<dbReference type="Proteomes" id="UP000001353">
    <property type="component" value="Chromosome"/>
</dbReference>
<proteinExistence type="predicted"/>
<dbReference type="AlphaFoldDB" id="F7ZAU2"/>
<dbReference type="Pfam" id="PF16289">
    <property type="entry name" value="PIN_12"/>
    <property type="match status" value="1"/>
</dbReference>
<dbReference type="OrthoDB" id="569642at2"/>
<dbReference type="InterPro" id="IPR032557">
    <property type="entry name" value="DUF4935"/>
</dbReference>
<evidence type="ECO:0000313" key="3">
    <source>
        <dbReference type="Proteomes" id="UP000001353"/>
    </source>
</evidence>
<dbReference type="eggNOG" id="COG1848">
    <property type="taxonomic scope" value="Bacteria"/>
</dbReference>
<dbReference type="KEGG" id="rli:RLO149_c035450"/>
<sequence>MPSLFLDANVFLDFYRFGADDIGEMQKLVALIEGEEIALFANDHLVDEIKRNREKVLSETLGDLKGQKYGAKLPNYCSNLTEKSALVECLKQANKLHSTLVSKVDELMKSEALEADKLINKILDTARFSLSKFDVLDAARVRQELRNPPGKKDSLGDAINWESLLQNDQIWLLDVVSKDGDFASDLSPDKIKGFLLAEWVSRKGTSSKVNLFRSLGDYFRARYPQIALSDEQEKNDLISQLEMSPNFSTTHFLIAKLSGYDFFTNQQVSRLFNALVTNTQVGWIATDPDVNEFYKALQPKAWVLSSDRQSRAAEYLEVEEDFFDLF</sequence>
<dbReference type="EMBL" id="CP002623">
    <property type="protein sequence ID" value="AEI95484.1"/>
    <property type="molecule type" value="Genomic_DNA"/>
</dbReference>
<dbReference type="STRING" id="391595.RLO149_c035450"/>
<dbReference type="RefSeq" id="WP_013963376.1">
    <property type="nucleotide sequence ID" value="NC_015730.1"/>
</dbReference>
<evidence type="ECO:0000313" key="2">
    <source>
        <dbReference type="EMBL" id="AEI95484.1"/>
    </source>
</evidence>